<feature type="region of interest" description="Disordered" evidence="1">
    <location>
        <begin position="86"/>
        <end position="124"/>
    </location>
</feature>
<accession>A0A4Q1BFW8</accession>
<feature type="compositionally biased region" description="Polar residues" evidence="1">
    <location>
        <begin position="171"/>
        <end position="185"/>
    </location>
</feature>
<keyword evidence="3" id="KW-1185">Reference proteome</keyword>
<evidence type="ECO:0000256" key="1">
    <source>
        <dbReference type="SAM" id="MobiDB-lite"/>
    </source>
</evidence>
<evidence type="ECO:0000313" key="3">
    <source>
        <dbReference type="Proteomes" id="UP000289152"/>
    </source>
</evidence>
<gene>
    <name evidence="2" type="ORF">M231_07039</name>
</gene>
<dbReference type="AlphaFoldDB" id="A0A4Q1BFW8"/>
<dbReference type="Proteomes" id="UP000289152">
    <property type="component" value="Unassembled WGS sequence"/>
</dbReference>
<sequence>MSLIQAGGPSLCVGVNGNMVHINFEYDQSHSLADQLRMLAPAVQDVYGLLSSVGLCAKSGPSASPSHLRAISDCPTYNPQRAVTWPSLPPCRHPSDSDTEENLKPTSVNSLVNVPPSITVQPNKTGQSVLSRIGSAAFSLAKWLVEGGDSNPSSSSRERGLEVSPAKELAPSSTCAPLHSVSTGSDPAPSALIPWNSSRSPASGQPCVEEV</sequence>
<proteinExistence type="predicted"/>
<dbReference type="InParanoid" id="A0A4Q1BFW8"/>
<reference evidence="2 3" key="1">
    <citation type="submission" date="2016-06" db="EMBL/GenBank/DDBJ databases">
        <title>Evolution of pathogenesis and genome organization in the Tremellales.</title>
        <authorList>
            <person name="Cuomo C."/>
            <person name="Litvintseva A."/>
            <person name="Heitman J."/>
            <person name="Chen Y."/>
            <person name="Sun S."/>
            <person name="Springer D."/>
            <person name="Dromer F."/>
            <person name="Young S."/>
            <person name="Zeng Q."/>
            <person name="Chapman S."/>
            <person name="Gujja S."/>
            <person name="Saif S."/>
            <person name="Birren B."/>
        </authorList>
    </citation>
    <scope>NUCLEOTIDE SEQUENCE [LARGE SCALE GENOMIC DNA]</scope>
    <source>
        <strain evidence="2 3">ATCC 28783</strain>
    </source>
</reference>
<evidence type="ECO:0000313" key="2">
    <source>
        <dbReference type="EMBL" id="RXK35711.1"/>
    </source>
</evidence>
<dbReference type="EMBL" id="SDIL01000125">
    <property type="protein sequence ID" value="RXK35711.1"/>
    <property type="molecule type" value="Genomic_DNA"/>
</dbReference>
<feature type="compositionally biased region" description="Polar residues" evidence="1">
    <location>
        <begin position="104"/>
        <end position="124"/>
    </location>
</feature>
<comment type="caution">
    <text evidence="2">The sequence shown here is derived from an EMBL/GenBank/DDBJ whole genome shotgun (WGS) entry which is preliminary data.</text>
</comment>
<feature type="region of interest" description="Disordered" evidence="1">
    <location>
        <begin position="147"/>
        <end position="211"/>
    </location>
</feature>
<name>A0A4Q1BFW8_TREME</name>
<protein>
    <submittedName>
        <fullName evidence="2">Uncharacterized protein</fullName>
    </submittedName>
</protein>
<organism evidence="2 3">
    <name type="scientific">Tremella mesenterica</name>
    <name type="common">Jelly fungus</name>
    <dbReference type="NCBI Taxonomy" id="5217"/>
    <lineage>
        <taxon>Eukaryota</taxon>
        <taxon>Fungi</taxon>
        <taxon>Dikarya</taxon>
        <taxon>Basidiomycota</taxon>
        <taxon>Agaricomycotina</taxon>
        <taxon>Tremellomycetes</taxon>
        <taxon>Tremellales</taxon>
        <taxon>Tremellaceae</taxon>
        <taxon>Tremella</taxon>
    </lineage>
</organism>